<keyword evidence="13" id="KW-1185">Reference proteome</keyword>
<dbReference type="InterPro" id="IPR018933">
    <property type="entry name" value="Netrin_module_non-TIMP"/>
</dbReference>
<sequence>MFYYMHFVVYKVKVLNLDLSPNKDFYEMKIEDALKEGLDEDVHDQVRSFMGHANCRESFGFKQGKSYLIMGRSIDLLRIDGKLQYILGVVGSQNGWGVYYTPSYICALKGSTVTMGCRYTHPHGYTVQRGFWSKELVTDKEPPDLSLDPKYRGRVQYLGDKMSDCSLRLSGVTEQDQGKYYFRFIYNPKEKYQGRDGVELSVTELQVEMIPDSVIGGDDVTLTCKTTCSLTVTPTFTWYKHELPSSFISSSNPLRLQSVSQRDAGSYSCAVQGESYRSPAVTLDVQYPPKSVSVSISPSGEIVEGSLVTLTCSSDANPVEYNWFKGTLFKSNGMIYTINSSSSEHSGEYKCKSKNQYGEKYSDKVIVNVLYPPKTVSVSISPSGEIAEGSSVTLTCSSDANPPAQLYTWYKVNASSPVGSGQSYSFTLSSSSSGWFYCVAQNKYGTQTAAAVPLILNGNRSVVLYVVLGVMAGCGCLFGILAVLYIRRKRRRDSTEDAKSSQENTYSSVNLSPAPNNPAADPDQVPQDDVQYAVIQHGSDHRRAERSAGQTAGSGAAEEVQYASVQPRRDRVVKKTEEDYDQYSNVKFNRTGAAYSTKKAVKMALQLTPPLSLLFLLVGSGVVVSQDWGVHYTPDSICALIGSTVILGCSYTHPYAYTVQRVFWSRELVTHKEPTDLSLDPKYRDRVQYLRDKPSDCSLRLSGVTEQDQSKYYFRFITTTTGEKYQGNDGVELSVTGLQVEMIPDSVVEGANVTLTCKTTCCLTGTPTFTWYKHGSFLPSISSNLLRLPSVSQSDGGSYSCAVQRQSYLSHPVTLDVQYPPKRVSVSISPSGEIMEGSSVTLTCNSDANPPVQTYTWYKGTSYIRTGQFYFISRISSVDSGNYTCQAGNKHGRQSSTALTLNVLYPPKRVSVSISPLGEIVEGSMVTLTCSSDANPPVQNYTWYKGRSYIRTVQSYLIYSISSVDSGDYTCQAVNKHGRQSSTALSLNVLYPPKSVSVSISPSGEIVEGSSVTLTCNSDANPPVYYWFKEGLLQTKGAIYTIFSIRSEDSGEYMCKSGNKYGEKYSDKVMVKVLYPPKTVSVSISPSGEIAEGGSVTLTCSSDANPPVQLYIWYKVNESSPVGSGQTYSFTLSSSSSGWFYCVAQNKYGTQRAAAVPLIFNGVRPVGRNKILGVVVGCVFFIFGVLYIRRKRKGGSDDVAESAQIVHSSPPDDTYTGLDLQTRSSREVYHTLETVYLSLPDGTYISRDTQPITPDYYNIPEVLMMSLKLTPPLSLLCLLMGSGVVVPQEWGVYYTPNSTCALKGSTVTMGCRYTHPHDYTVQRGFWSRELVTNKEPPDLSLDPKYRDRVQYLRDTRRDCRLRLSDVTEQDQGKYYFRFITTTSTGKYQGRDGIKLSVTGVVVSQDWGVYYTPDSICALKGSTVTMGCRYTYPAGNRVQRFFWSRELVTDKEPPDLSSDATYRSRVQYVRDTQRDCSLRLSDVTEQDQGKYYFRFITTTSTGKYQGKEGVELSVT</sequence>
<dbReference type="Pfam" id="PF13927">
    <property type="entry name" value="Ig_3"/>
    <property type="match status" value="1"/>
</dbReference>
<dbReference type="SMART" id="SM00408">
    <property type="entry name" value="IGc2"/>
    <property type="match status" value="8"/>
</dbReference>
<feature type="domain" description="NTR" evidence="10">
    <location>
        <begin position="1"/>
        <end position="117"/>
    </location>
</feature>
<feature type="transmembrane region" description="Helical" evidence="9">
    <location>
        <begin position="462"/>
        <end position="486"/>
    </location>
</feature>
<feature type="region of interest" description="Disordered" evidence="8">
    <location>
        <begin position="492"/>
        <end position="525"/>
    </location>
</feature>
<dbReference type="InterPro" id="IPR007110">
    <property type="entry name" value="Ig-like_dom"/>
</dbReference>
<organism evidence="12 13">
    <name type="scientific">Clarias magur</name>
    <name type="common">Asian catfish</name>
    <name type="synonym">Macropteronotus magur</name>
    <dbReference type="NCBI Taxonomy" id="1594786"/>
    <lineage>
        <taxon>Eukaryota</taxon>
        <taxon>Metazoa</taxon>
        <taxon>Chordata</taxon>
        <taxon>Craniata</taxon>
        <taxon>Vertebrata</taxon>
        <taxon>Euteleostomi</taxon>
        <taxon>Actinopterygii</taxon>
        <taxon>Neopterygii</taxon>
        <taxon>Teleostei</taxon>
        <taxon>Ostariophysi</taxon>
        <taxon>Siluriformes</taxon>
        <taxon>Clariidae</taxon>
        <taxon>Clarias</taxon>
    </lineage>
</organism>
<dbReference type="Pfam" id="PF13895">
    <property type="entry name" value="Ig_2"/>
    <property type="match status" value="7"/>
</dbReference>
<keyword evidence="12" id="KW-0675">Receptor</keyword>
<feature type="domain" description="Ig-like" evidence="11">
    <location>
        <begin position="289"/>
        <end position="367"/>
    </location>
</feature>
<dbReference type="Gene3D" id="2.60.40.10">
    <property type="entry name" value="Immunoglobulins"/>
    <property type="match status" value="12"/>
</dbReference>
<dbReference type="PROSITE" id="PS50835">
    <property type="entry name" value="IG_LIKE"/>
    <property type="match status" value="8"/>
</dbReference>
<dbReference type="PROSITE" id="PS50189">
    <property type="entry name" value="NTR"/>
    <property type="match status" value="1"/>
</dbReference>
<dbReference type="InterPro" id="IPR013783">
    <property type="entry name" value="Ig-like_fold"/>
</dbReference>
<name>A0A8J4X212_CLAMG</name>
<comment type="subcellular location">
    <subcellularLocation>
        <location evidence="1">Secreted</location>
    </subcellularLocation>
</comment>
<feature type="compositionally biased region" description="Basic and acidic residues" evidence="8">
    <location>
        <begin position="567"/>
        <end position="576"/>
    </location>
</feature>
<evidence type="ECO:0000259" key="10">
    <source>
        <dbReference type="PROSITE" id="PS50189"/>
    </source>
</evidence>
<feature type="domain" description="Ig-like" evidence="11">
    <location>
        <begin position="373"/>
        <end position="453"/>
    </location>
</feature>
<evidence type="ECO:0000256" key="9">
    <source>
        <dbReference type="SAM" id="Phobius"/>
    </source>
</evidence>
<dbReference type="Proteomes" id="UP000727407">
    <property type="component" value="Unassembled WGS sequence"/>
</dbReference>
<dbReference type="Pfam" id="PF07686">
    <property type="entry name" value="V-set"/>
    <property type="match status" value="1"/>
</dbReference>
<feature type="domain" description="Ig-like" evidence="11">
    <location>
        <begin position="907"/>
        <end position="986"/>
    </location>
</feature>
<dbReference type="Pfam" id="PF24518">
    <property type="entry name" value="Ig_CD22"/>
    <property type="match status" value="1"/>
</dbReference>
<dbReference type="PANTHER" id="PTHR46013">
    <property type="entry name" value="VASCULAR CELL ADHESION MOLECULE 1"/>
    <property type="match status" value="1"/>
</dbReference>
<dbReference type="SMART" id="SM00643">
    <property type="entry name" value="C345C"/>
    <property type="match status" value="1"/>
</dbReference>
<dbReference type="OrthoDB" id="9448246at2759"/>
<dbReference type="Pfam" id="PF01759">
    <property type="entry name" value="NTR"/>
    <property type="match status" value="1"/>
</dbReference>
<accession>A0A8J4X212</accession>
<feature type="domain" description="Ig-like" evidence="11">
    <location>
        <begin position="993"/>
        <end position="1071"/>
    </location>
</feature>
<reference evidence="12" key="1">
    <citation type="submission" date="2020-07" db="EMBL/GenBank/DDBJ databases">
        <title>Clarias magur genome sequencing, assembly and annotation.</title>
        <authorList>
            <person name="Kushwaha B."/>
            <person name="Kumar R."/>
            <person name="Das P."/>
            <person name="Joshi C.G."/>
            <person name="Kumar D."/>
            <person name="Nagpure N.S."/>
            <person name="Pandey M."/>
            <person name="Agarwal S."/>
            <person name="Srivastava S."/>
            <person name="Singh M."/>
            <person name="Sahoo L."/>
            <person name="Jayasankar P."/>
            <person name="Meher P.K."/>
            <person name="Koringa P.G."/>
            <person name="Iquebal M.A."/>
            <person name="Das S.P."/>
            <person name="Bit A."/>
            <person name="Patnaik S."/>
            <person name="Patel N."/>
            <person name="Shah T.M."/>
            <person name="Hinsu A."/>
            <person name="Jena J.K."/>
        </authorList>
    </citation>
    <scope>NUCLEOTIDE SEQUENCE</scope>
    <source>
        <strain evidence="12">CIFAMagur01</strain>
        <tissue evidence="12">Testis</tissue>
    </source>
</reference>
<dbReference type="InterPro" id="IPR036179">
    <property type="entry name" value="Ig-like_dom_sf"/>
</dbReference>
<feature type="domain" description="Ig-like" evidence="11">
    <location>
        <begin position="1077"/>
        <end position="1157"/>
    </location>
</feature>
<evidence type="ECO:0000256" key="8">
    <source>
        <dbReference type="SAM" id="MobiDB-lite"/>
    </source>
</evidence>
<evidence type="ECO:0000256" key="1">
    <source>
        <dbReference type="ARBA" id="ARBA00004613"/>
    </source>
</evidence>
<feature type="region of interest" description="Disordered" evidence="8">
    <location>
        <begin position="537"/>
        <end position="576"/>
    </location>
</feature>
<dbReference type="CDD" id="cd00096">
    <property type="entry name" value="Ig"/>
    <property type="match status" value="4"/>
</dbReference>
<keyword evidence="2" id="KW-0964">Secreted</keyword>
<proteinExistence type="predicted"/>
<comment type="function">
    <text evidence="6">Most highly expressed siglec (sialic acid-binding immunoglobulin-like lectin) on B-cells that plays a role in various aspects of B-cell biology including differentiation, antigen presentation, and trafficking to bone marrow. Binds to alpha 2,6-linked sialic acid residues of surface molecules such as CD22 itself, CD45 and IgM in a cis configuration. Can also bind to ligands on other cells as an adhesion molecule in a trans configuration. Acts as an inhibitory coreceptor on the surface of B-cells and inhibits B-cell receptor induced signaling, characterized by inhibition of the calcium mobilization and cellular activation. Mechanistically, the immunoreceptor tyrosine-based inhibitory motif domain is phosphorylated by the Src kinase LYN, which in turn leads to the recruitment of the protein tyrosine phosphatase 1/PTPN6, leading to the negative regulation of BCR signaling. If this negative signaling from is of sufficient strength, apoptosis of the B-cell can be induced.</text>
</comment>
<feature type="compositionally biased region" description="Polar residues" evidence="8">
    <location>
        <begin position="501"/>
        <end position="511"/>
    </location>
</feature>
<dbReference type="InterPro" id="IPR003598">
    <property type="entry name" value="Ig_sub2"/>
</dbReference>
<keyword evidence="9" id="KW-1133">Transmembrane helix</keyword>
<dbReference type="Gene3D" id="2.40.50.120">
    <property type="match status" value="1"/>
</dbReference>
<comment type="caution">
    <text evidence="12">The sequence shown here is derived from an EMBL/GenBank/DDBJ whole genome shotgun (WGS) entry which is preliminary data.</text>
</comment>
<feature type="compositionally biased region" description="Low complexity" evidence="8">
    <location>
        <begin position="513"/>
        <end position="525"/>
    </location>
</feature>
<protein>
    <recommendedName>
        <fullName evidence="4">B-cell receptor CD22</fullName>
    </recommendedName>
    <alternativeName>
        <fullName evidence="5">Sialic acid-binding Ig-like lectin 2</fullName>
    </alternativeName>
</protein>
<evidence type="ECO:0000313" key="13">
    <source>
        <dbReference type="Proteomes" id="UP000727407"/>
    </source>
</evidence>
<dbReference type="InterPro" id="IPR008993">
    <property type="entry name" value="TIMP-like_OB-fold"/>
</dbReference>
<comment type="subunit">
    <text evidence="7">Predominantly monomer of isoform CD22-beta. Also found as heterodimer of isoform CD22-beta and a shorter isoform. Interacts with PTPN6/SHP-1, LYN, SYK, PIK3R1/PIK3R2 and PLCG1 upon phosphorylation. Interacts with GRB2, INPP5D and SHC1 upon phosphorylation. May form a complex with INPP5D/SHIP, GRB2 and SHC1.</text>
</comment>
<evidence type="ECO:0000256" key="4">
    <source>
        <dbReference type="ARBA" id="ARBA00040106"/>
    </source>
</evidence>
<dbReference type="SMART" id="SM00409">
    <property type="entry name" value="IG"/>
    <property type="match status" value="12"/>
</dbReference>
<gene>
    <name evidence="12" type="ORF">DAT39_019381</name>
</gene>
<dbReference type="EMBL" id="QNUK01000635">
    <property type="protein sequence ID" value="KAF5890913.1"/>
    <property type="molecule type" value="Genomic_DNA"/>
</dbReference>
<dbReference type="SUPFAM" id="SSF48726">
    <property type="entry name" value="Immunoglobulin"/>
    <property type="match status" value="12"/>
</dbReference>
<evidence type="ECO:0000256" key="7">
    <source>
        <dbReference type="ARBA" id="ARBA00046458"/>
    </source>
</evidence>
<dbReference type="SUPFAM" id="SSF50242">
    <property type="entry name" value="TIMP-like"/>
    <property type="match status" value="1"/>
</dbReference>
<evidence type="ECO:0000256" key="5">
    <source>
        <dbReference type="ARBA" id="ARBA00041781"/>
    </source>
</evidence>
<feature type="non-terminal residue" evidence="12">
    <location>
        <position position="1514"/>
    </location>
</feature>
<evidence type="ECO:0000259" key="11">
    <source>
        <dbReference type="PROSITE" id="PS50835"/>
    </source>
</evidence>
<evidence type="ECO:0000256" key="3">
    <source>
        <dbReference type="ARBA" id="ARBA00023157"/>
    </source>
</evidence>
<dbReference type="PANTHER" id="PTHR46013:SF4">
    <property type="entry name" value="B-CELL RECEPTOR CD22-RELATED"/>
    <property type="match status" value="1"/>
</dbReference>
<keyword evidence="9" id="KW-0812">Transmembrane</keyword>
<feature type="transmembrane region" description="Helical" evidence="9">
    <location>
        <begin position="604"/>
        <end position="624"/>
    </location>
</feature>
<evidence type="ECO:0000313" key="12">
    <source>
        <dbReference type="EMBL" id="KAF5890913.1"/>
    </source>
</evidence>
<dbReference type="GO" id="GO:0005576">
    <property type="term" value="C:extracellular region"/>
    <property type="evidence" value="ECO:0007669"/>
    <property type="project" value="UniProtKB-SubCell"/>
</dbReference>
<evidence type="ECO:0000256" key="2">
    <source>
        <dbReference type="ARBA" id="ARBA00022525"/>
    </source>
</evidence>
<keyword evidence="3" id="KW-1015">Disulfide bond</keyword>
<feature type="domain" description="Ig-like" evidence="11">
    <location>
        <begin position="749"/>
        <end position="816"/>
    </location>
</feature>
<feature type="domain" description="Ig-like" evidence="11">
    <location>
        <begin position="217"/>
        <end position="282"/>
    </location>
</feature>
<dbReference type="InterPro" id="IPR001134">
    <property type="entry name" value="Netrin_domain"/>
</dbReference>
<dbReference type="InterPro" id="IPR003599">
    <property type="entry name" value="Ig_sub"/>
</dbReference>
<keyword evidence="9" id="KW-0472">Membrane</keyword>
<feature type="domain" description="Ig-like" evidence="11">
    <location>
        <begin position="821"/>
        <end position="900"/>
    </location>
</feature>
<dbReference type="InterPro" id="IPR013106">
    <property type="entry name" value="Ig_V-set"/>
</dbReference>
<dbReference type="InterPro" id="IPR056386">
    <property type="entry name" value="Ig_CD22"/>
</dbReference>
<evidence type="ECO:0000256" key="6">
    <source>
        <dbReference type="ARBA" id="ARBA00045430"/>
    </source>
</evidence>
<feature type="transmembrane region" description="Helical" evidence="9">
    <location>
        <begin position="1171"/>
        <end position="1188"/>
    </location>
</feature>